<feature type="chain" id="PRO_5035173710" description="ER-bound oxygenase mpaB/mpaB'/Rubber oxygenase catalytic domain-containing protein" evidence="1">
    <location>
        <begin position="20"/>
        <end position="412"/>
    </location>
</feature>
<dbReference type="Proteomes" id="UP000708208">
    <property type="component" value="Unassembled WGS sequence"/>
</dbReference>
<keyword evidence="3" id="KW-1185">Reference proteome</keyword>
<reference evidence="2" key="1">
    <citation type="submission" date="2021-06" db="EMBL/GenBank/DDBJ databases">
        <authorList>
            <person name="Hodson N. C."/>
            <person name="Mongue J. A."/>
            <person name="Jaron S. K."/>
        </authorList>
    </citation>
    <scope>NUCLEOTIDE SEQUENCE</scope>
</reference>
<evidence type="ECO:0000256" key="1">
    <source>
        <dbReference type="SAM" id="SignalP"/>
    </source>
</evidence>
<dbReference type="EMBL" id="CAJVCH010314472">
    <property type="protein sequence ID" value="CAG7786286.1"/>
    <property type="molecule type" value="Genomic_DNA"/>
</dbReference>
<name>A0A8J2KAN7_9HEXA</name>
<gene>
    <name evidence="2" type="ORF">AFUS01_LOCUS24860</name>
</gene>
<dbReference type="PANTHER" id="PTHR37159">
    <property type="entry name" value="GH11867P"/>
    <property type="match status" value="1"/>
</dbReference>
<dbReference type="OrthoDB" id="6361347at2759"/>
<feature type="signal peptide" evidence="1">
    <location>
        <begin position="1"/>
        <end position="19"/>
    </location>
</feature>
<comment type="caution">
    <text evidence="2">The sequence shown here is derived from an EMBL/GenBank/DDBJ whole genome shotgun (WGS) entry which is preliminary data.</text>
</comment>
<keyword evidence="1" id="KW-0732">Signal</keyword>
<accession>A0A8J2KAN7</accession>
<protein>
    <recommendedName>
        <fullName evidence="4">ER-bound oxygenase mpaB/mpaB'/Rubber oxygenase catalytic domain-containing protein</fullName>
    </recommendedName>
</protein>
<dbReference type="AlphaFoldDB" id="A0A8J2KAN7"/>
<proteinExistence type="predicted"/>
<evidence type="ECO:0000313" key="3">
    <source>
        <dbReference type="Proteomes" id="UP000708208"/>
    </source>
</evidence>
<sequence>MQPIKYLLLFLSLLKTSTTLEISSSECSFKANDIIPVNKVWEIGVESYGDTKSPSTFPCWFDLDLARAGQKFARKYFGHILFANSLSSILLHSDRQAREVLLLARNNFLPEKITKTSLATAQQILLWYQSDILSPEWSMSLKNVREIHLSVSKRLKEKDTSSGRKAALEDNSVFRSKTNTKMWETFRMDIRKLDTPETRQKFVPLNSISPRFRFNQYAMSMALWSFMALPVLKPDQLGISKFSEEDLQGFAHLWATIAYTLGMDERFIFCKNTVAQWTECKEYLKDLFTAYYLPQLLELDFQGEILIENQLQGIKEFAPGVTNDAWLINLLEKQLDVRATHLRKQQNLESIVIGSTANWFATDATRISPSLQRIFNRVISRAIKDNSIKHFGDPGTNATIVATEHFSWKREL</sequence>
<dbReference type="PANTHER" id="PTHR37159:SF1">
    <property type="entry name" value="GH11867P"/>
    <property type="match status" value="1"/>
</dbReference>
<evidence type="ECO:0000313" key="2">
    <source>
        <dbReference type="EMBL" id="CAG7786286.1"/>
    </source>
</evidence>
<organism evidence="2 3">
    <name type="scientific">Allacma fusca</name>
    <dbReference type="NCBI Taxonomy" id="39272"/>
    <lineage>
        <taxon>Eukaryota</taxon>
        <taxon>Metazoa</taxon>
        <taxon>Ecdysozoa</taxon>
        <taxon>Arthropoda</taxon>
        <taxon>Hexapoda</taxon>
        <taxon>Collembola</taxon>
        <taxon>Symphypleona</taxon>
        <taxon>Sminthuridae</taxon>
        <taxon>Allacma</taxon>
    </lineage>
</organism>
<evidence type="ECO:0008006" key="4">
    <source>
        <dbReference type="Google" id="ProtNLM"/>
    </source>
</evidence>